<dbReference type="AlphaFoldDB" id="A0A9W7GLE6"/>
<name>A0A9W7GLE6_9STRA</name>
<comment type="caution">
    <text evidence="8">The sequence shown here is derived from an EMBL/GenBank/DDBJ whole genome shotgun (WGS) entry which is preliminary data.</text>
</comment>
<evidence type="ECO:0000256" key="3">
    <source>
        <dbReference type="ARBA" id="ARBA00022692"/>
    </source>
</evidence>
<keyword evidence="5" id="KW-0472">Membrane</keyword>
<evidence type="ECO:0000256" key="5">
    <source>
        <dbReference type="ARBA" id="ARBA00023136"/>
    </source>
</evidence>
<dbReference type="Pfam" id="PF04884">
    <property type="entry name" value="UVB_sens_prot"/>
    <property type="match status" value="1"/>
</dbReference>
<keyword evidence="6" id="KW-0732">Signal</keyword>
<evidence type="ECO:0000313" key="8">
    <source>
        <dbReference type="EMBL" id="GMI47864.1"/>
    </source>
</evidence>
<keyword evidence="4" id="KW-1133">Transmembrane helix</keyword>
<dbReference type="OrthoDB" id="364779at2759"/>
<sequence length="396" mass="43025">MRTKLTLIFIITNFASFSSGLIVNIKTGAQSRVLDNKSIHRQASKSGLARIFVPSFPLQPRYTEYVIFNQVQNLATTLRNTLSTLFILNAFEHTSTAIALTATLSFLARDGAGMLSTLAFSRFAPPFSLSSDVKRWRYLADITCNIALGVEFLTSYCFRLPQRAFVASLCLANCLKSACGMMAGSASGPIDFYWSGRDPANLPELASKSGAQSTLSNGAGIVLGALLSKLAAGLSKEQRRSKAALYFGWLSLTGFHLAANARLLKTIALNSINKERLRILMGGFLEDPEGPTMTPREVAQKESLIFWFGRGRKILVGVPSSTDEVFGSGRALIRKGGKGGLEVSLREGVSALEGHYLAGGGVETGFDGFKRKLEESGWDVEDTSQLLDHGWRCRVE</sequence>
<organism evidence="8 9">
    <name type="scientific">Triparma columacea</name>
    <dbReference type="NCBI Taxonomy" id="722753"/>
    <lineage>
        <taxon>Eukaryota</taxon>
        <taxon>Sar</taxon>
        <taxon>Stramenopiles</taxon>
        <taxon>Ochrophyta</taxon>
        <taxon>Bolidophyceae</taxon>
        <taxon>Parmales</taxon>
        <taxon>Triparmaceae</taxon>
        <taxon>Triparma</taxon>
    </lineage>
</organism>
<proteinExistence type="inferred from homology"/>
<evidence type="ECO:0000256" key="4">
    <source>
        <dbReference type="ARBA" id="ARBA00022989"/>
    </source>
</evidence>
<comment type="subcellular location">
    <subcellularLocation>
        <location evidence="1">Membrane</location>
    </subcellularLocation>
</comment>
<dbReference type="Proteomes" id="UP001165065">
    <property type="component" value="Unassembled WGS sequence"/>
</dbReference>
<evidence type="ECO:0000313" key="9">
    <source>
        <dbReference type="Proteomes" id="UP001165065"/>
    </source>
</evidence>
<feature type="signal peptide" evidence="6">
    <location>
        <begin position="1"/>
        <end position="20"/>
    </location>
</feature>
<dbReference type="EMBL" id="BRYA01000363">
    <property type="protein sequence ID" value="GMI47864.1"/>
    <property type="molecule type" value="Genomic_DNA"/>
</dbReference>
<evidence type="ECO:0000256" key="1">
    <source>
        <dbReference type="ARBA" id="ARBA00004370"/>
    </source>
</evidence>
<dbReference type="InterPro" id="IPR054549">
    <property type="entry name" value="UVB_sens_RUS_dom"/>
</dbReference>
<feature type="chain" id="PRO_5040994311" description="Protein root UVB sensitive/RUS domain-containing protein" evidence="6">
    <location>
        <begin position="21"/>
        <end position="396"/>
    </location>
</feature>
<evidence type="ECO:0000256" key="6">
    <source>
        <dbReference type="SAM" id="SignalP"/>
    </source>
</evidence>
<keyword evidence="9" id="KW-1185">Reference proteome</keyword>
<gene>
    <name evidence="8" type="ORF">TrCOL_g5346</name>
</gene>
<keyword evidence="3" id="KW-0812">Transmembrane</keyword>
<dbReference type="InterPro" id="IPR006968">
    <property type="entry name" value="RUS_fam"/>
</dbReference>
<comment type="similarity">
    <text evidence="2">Belongs to the RUS1 family.</text>
</comment>
<evidence type="ECO:0000259" key="7">
    <source>
        <dbReference type="Pfam" id="PF04884"/>
    </source>
</evidence>
<feature type="domain" description="Protein root UVB sensitive/RUS" evidence="7">
    <location>
        <begin position="45"/>
        <end position="286"/>
    </location>
</feature>
<dbReference type="PANTHER" id="PTHR12770:SF31">
    <property type="entry name" value="RUS FAMILY MEMBER 1"/>
    <property type="match status" value="1"/>
</dbReference>
<accession>A0A9W7GLE6</accession>
<evidence type="ECO:0000256" key="2">
    <source>
        <dbReference type="ARBA" id="ARBA00007558"/>
    </source>
</evidence>
<reference evidence="9" key="1">
    <citation type="journal article" date="2023" name="Commun. Biol.">
        <title>Genome analysis of Parmales, the sister group of diatoms, reveals the evolutionary specialization of diatoms from phago-mixotrophs to photoautotrophs.</title>
        <authorList>
            <person name="Ban H."/>
            <person name="Sato S."/>
            <person name="Yoshikawa S."/>
            <person name="Yamada K."/>
            <person name="Nakamura Y."/>
            <person name="Ichinomiya M."/>
            <person name="Sato N."/>
            <person name="Blanc-Mathieu R."/>
            <person name="Endo H."/>
            <person name="Kuwata A."/>
            <person name="Ogata H."/>
        </authorList>
    </citation>
    <scope>NUCLEOTIDE SEQUENCE [LARGE SCALE GENOMIC DNA]</scope>
</reference>
<dbReference type="PANTHER" id="PTHR12770">
    <property type="entry name" value="RUS1 FAMILY PROTEIN C16ORF58"/>
    <property type="match status" value="1"/>
</dbReference>
<dbReference type="GO" id="GO:0016020">
    <property type="term" value="C:membrane"/>
    <property type="evidence" value="ECO:0007669"/>
    <property type="project" value="UniProtKB-SubCell"/>
</dbReference>
<protein>
    <recommendedName>
        <fullName evidence="7">Protein root UVB sensitive/RUS domain-containing protein</fullName>
    </recommendedName>
</protein>